<name>A0A2N8ZLW2_9VIBR</name>
<organism evidence="10 11">
    <name type="scientific">Vibrio tapetis subsp. tapetis</name>
    <dbReference type="NCBI Taxonomy" id="1671868"/>
    <lineage>
        <taxon>Bacteria</taxon>
        <taxon>Pseudomonadati</taxon>
        <taxon>Pseudomonadota</taxon>
        <taxon>Gammaproteobacteria</taxon>
        <taxon>Vibrionales</taxon>
        <taxon>Vibrionaceae</taxon>
        <taxon>Vibrio</taxon>
    </lineage>
</organism>
<dbReference type="EMBL" id="LT960612">
    <property type="protein sequence ID" value="SON52875.1"/>
    <property type="molecule type" value="Genomic_DNA"/>
</dbReference>
<sequence length="325" mass="36203">MTKILLQRLYQAMFVAWSVGTVTFILMRLIPGDMAYRIAAGRYGYDYVTADAAASVRDELGLDRSGFEMYFQWLWDLVHFNLGNSLVSGEPVINDIAHQLGHSLLLAAVATFISLLIAIPIGIYCGQRANKFGDQFGLFTSIALKAQPVFLIGLVLVIVFSLHLRWLPVTGFGEAKFIVLPAFALALSLAAMSNRMIRNSTLNVLRSPYFQFARLKGLSQEQAFQRHAPLNIALPVIAFIAIQAVSLIEGIIMIESLFSWPGIGHALSHAIFRRDIPMIQGSALIMGLMFVFINTLIDLLQYWLDPRLKQSNKPENNRKSKEVAA</sequence>
<keyword evidence="6 8" id="KW-0472">Membrane</keyword>
<dbReference type="InterPro" id="IPR035906">
    <property type="entry name" value="MetI-like_sf"/>
</dbReference>
<dbReference type="RefSeq" id="WP_102525018.1">
    <property type="nucleotide sequence ID" value="NZ_LT960612.1"/>
</dbReference>
<evidence type="ECO:0000256" key="4">
    <source>
        <dbReference type="ARBA" id="ARBA00022692"/>
    </source>
</evidence>
<evidence type="ECO:0000259" key="9">
    <source>
        <dbReference type="PROSITE" id="PS50928"/>
    </source>
</evidence>
<keyword evidence="3" id="KW-1003">Cell membrane</keyword>
<dbReference type="CDD" id="cd06261">
    <property type="entry name" value="TM_PBP2"/>
    <property type="match status" value="1"/>
</dbReference>
<gene>
    <name evidence="10" type="ORF">VTAP4600_B1264</name>
</gene>
<dbReference type="PANTHER" id="PTHR43163:SF6">
    <property type="entry name" value="DIPEPTIDE TRANSPORT SYSTEM PERMEASE PROTEIN DPPB-RELATED"/>
    <property type="match status" value="1"/>
</dbReference>
<proteinExistence type="inferred from homology"/>
<reference evidence="10 11" key="1">
    <citation type="submission" date="2017-10" db="EMBL/GenBank/DDBJ databases">
        <authorList>
            <person name="Banno H."/>
            <person name="Chua N.-H."/>
        </authorList>
    </citation>
    <scope>NUCLEOTIDE SEQUENCE [LARGE SCALE GENOMIC DNA]</scope>
    <source>
        <strain evidence="10">Vibrio tapetis CECT4600</strain>
    </source>
</reference>
<dbReference type="OrthoDB" id="9805855at2"/>
<dbReference type="InterPro" id="IPR045621">
    <property type="entry name" value="BPD_transp_1_N"/>
</dbReference>
<dbReference type="GO" id="GO:0071916">
    <property type="term" value="F:dipeptide transmembrane transporter activity"/>
    <property type="evidence" value="ECO:0007669"/>
    <property type="project" value="TreeGrafter"/>
</dbReference>
<evidence type="ECO:0000256" key="2">
    <source>
        <dbReference type="ARBA" id="ARBA00022448"/>
    </source>
</evidence>
<protein>
    <submittedName>
        <fullName evidence="10">ABC transporter, permease protein</fullName>
    </submittedName>
</protein>
<evidence type="ECO:0000256" key="5">
    <source>
        <dbReference type="ARBA" id="ARBA00022989"/>
    </source>
</evidence>
<keyword evidence="4 8" id="KW-0812">Transmembrane</keyword>
<keyword evidence="5 8" id="KW-1133">Transmembrane helix</keyword>
<feature type="transmembrane region" description="Helical" evidence="8">
    <location>
        <begin position="178"/>
        <end position="197"/>
    </location>
</feature>
<dbReference type="PANTHER" id="PTHR43163">
    <property type="entry name" value="DIPEPTIDE TRANSPORT SYSTEM PERMEASE PROTEIN DPPB-RELATED"/>
    <property type="match status" value="1"/>
</dbReference>
<dbReference type="Pfam" id="PF19300">
    <property type="entry name" value="BPD_transp_1_N"/>
    <property type="match status" value="1"/>
</dbReference>
<comment type="similarity">
    <text evidence="7">Belongs to the binding-protein-dependent transport system permease family. OppBC subfamily.</text>
</comment>
<dbReference type="GO" id="GO:0005886">
    <property type="term" value="C:plasma membrane"/>
    <property type="evidence" value="ECO:0007669"/>
    <property type="project" value="UniProtKB-SubCell"/>
</dbReference>
<dbReference type="KEGG" id="vta:B1264"/>
<keyword evidence="2 8" id="KW-0813">Transport</keyword>
<evidence type="ECO:0000256" key="1">
    <source>
        <dbReference type="ARBA" id="ARBA00004651"/>
    </source>
</evidence>
<dbReference type="InterPro" id="IPR000515">
    <property type="entry name" value="MetI-like"/>
</dbReference>
<dbReference type="Proteomes" id="UP000235828">
    <property type="component" value="Chromosome B"/>
</dbReference>
<dbReference type="SUPFAM" id="SSF161098">
    <property type="entry name" value="MetI-like"/>
    <property type="match status" value="1"/>
</dbReference>
<accession>A0A2N8ZLW2</accession>
<feature type="transmembrane region" description="Helical" evidence="8">
    <location>
        <begin position="12"/>
        <end position="30"/>
    </location>
</feature>
<dbReference type="AlphaFoldDB" id="A0A2N8ZLW2"/>
<keyword evidence="11" id="KW-1185">Reference proteome</keyword>
<feature type="domain" description="ABC transmembrane type-1" evidence="9">
    <location>
        <begin position="100"/>
        <end position="301"/>
    </location>
</feature>
<dbReference type="PROSITE" id="PS50928">
    <property type="entry name" value="ABC_TM1"/>
    <property type="match status" value="1"/>
</dbReference>
<comment type="subcellular location">
    <subcellularLocation>
        <location evidence="1 8">Cell membrane</location>
        <topology evidence="1 8">Multi-pass membrane protein</topology>
    </subcellularLocation>
</comment>
<feature type="transmembrane region" description="Helical" evidence="8">
    <location>
        <begin position="104"/>
        <end position="125"/>
    </location>
</feature>
<evidence type="ECO:0000256" key="6">
    <source>
        <dbReference type="ARBA" id="ARBA00023136"/>
    </source>
</evidence>
<evidence type="ECO:0000256" key="7">
    <source>
        <dbReference type="ARBA" id="ARBA00024202"/>
    </source>
</evidence>
<evidence type="ECO:0000256" key="8">
    <source>
        <dbReference type="RuleBase" id="RU363032"/>
    </source>
</evidence>
<feature type="transmembrane region" description="Helical" evidence="8">
    <location>
        <begin position="232"/>
        <end position="258"/>
    </location>
</feature>
<evidence type="ECO:0000313" key="11">
    <source>
        <dbReference type="Proteomes" id="UP000235828"/>
    </source>
</evidence>
<evidence type="ECO:0000256" key="3">
    <source>
        <dbReference type="ARBA" id="ARBA00022475"/>
    </source>
</evidence>
<dbReference type="Gene3D" id="1.10.3720.10">
    <property type="entry name" value="MetI-like"/>
    <property type="match status" value="1"/>
</dbReference>
<dbReference type="Pfam" id="PF00528">
    <property type="entry name" value="BPD_transp_1"/>
    <property type="match status" value="1"/>
</dbReference>
<feature type="transmembrane region" description="Helical" evidence="8">
    <location>
        <begin position="278"/>
        <end position="304"/>
    </location>
</feature>
<feature type="transmembrane region" description="Helical" evidence="8">
    <location>
        <begin position="146"/>
        <end position="166"/>
    </location>
</feature>
<evidence type="ECO:0000313" key="10">
    <source>
        <dbReference type="EMBL" id="SON52875.1"/>
    </source>
</evidence>